<dbReference type="EMBL" id="MPNX01000016">
    <property type="protein sequence ID" value="OOY34376.1"/>
    <property type="molecule type" value="Genomic_DNA"/>
</dbReference>
<dbReference type="RefSeq" id="WP_078453297.1">
    <property type="nucleotide sequence ID" value="NZ_MPNX01000016.1"/>
</dbReference>
<reference evidence="1 2" key="1">
    <citation type="submission" date="2016-11" db="EMBL/GenBank/DDBJ databases">
        <title>Mixed transmission modes and dynamic genome evolution in an obligate animal-bacterial symbiosis.</title>
        <authorList>
            <person name="Russell S.L."/>
            <person name="Corbett-Detig R.B."/>
            <person name="Cavanaugh C.M."/>
        </authorList>
    </citation>
    <scope>NUCLEOTIDE SEQUENCE [LARGE SCALE GENOMIC DNA]</scope>
    <source>
        <strain evidence="1">MA-KB16</strain>
    </source>
</reference>
<dbReference type="Proteomes" id="UP000190962">
    <property type="component" value="Unassembled WGS sequence"/>
</dbReference>
<comment type="caution">
    <text evidence="1">The sequence shown here is derived from an EMBL/GenBank/DDBJ whole genome shotgun (WGS) entry which is preliminary data.</text>
</comment>
<sequence>MKVIVVFNKFTDEYIGITYATDDMKLDEAACCDVHFKYKTVDMDPETEVWQGNFAEGAVVPLGQQKTVITETELDADCQDKIFREYRYYHQLNVVYGVLDKLIEASTIDESLLGEYRSMRQYIDSIVSNNERYKMAYAAQDGYEYRDKAKEREVLNAQLEGGLHEVLGREAHPGTPQ</sequence>
<evidence type="ECO:0000313" key="2">
    <source>
        <dbReference type="Proteomes" id="UP000190962"/>
    </source>
</evidence>
<accession>A0A1T2D662</accession>
<proteinExistence type="predicted"/>
<gene>
    <name evidence="1" type="ORF">BOV88_10165</name>
</gene>
<protein>
    <submittedName>
        <fullName evidence="1">Uncharacterized protein</fullName>
    </submittedName>
</protein>
<evidence type="ECO:0000313" key="1">
    <source>
        <dbReference type="EMBL" id="OOY34376.1"/>
    </source>
</evidence>
<name>A0A1T2D662_SOVGS</name>
<dbReference type="AlphaFoldDB" id="A0A1T2D662"/>
<organism evidence="1 2">
    <name type="scientific">Solemya velum gill symbiont</name>
    <dbReference type="NCBI Taxonomy" id="2340"/>
    <lineage>
        <taxon>Bacteria</taxon>
        <taxon>Pseudomonadati</taxon>
        <taxon>Pseudomonadota</taxon>
        <taxon>Gammaproteobacteria</taxon>
        <taxon>sulfur-oxidizing symbionts</taxon>
    </lineage>
</organism>